<evidence type="ECO:0000256" key="1">
    <source>
        <dbReference type="SAM" id="SignalP"/>
    </source>
</evidence>
<keyword evidence="1" id="KW-0732">Signal</keyword>
<gene>
    <name evidence="2" type="ORF">MTR65_09870</name>
</gene>
<feature type="signal peptide" evidence="1">
    <location>
        <begin position="1"/>
        <end position="27"/>
    </location>
</feature>
<dbReference type="InterPro" id="IPR007815">
    <property type="entry name" value="Emycin_Estase"/>
</dbReference>
<dbReference type="PANTHER" id="PTHR31299:SF0">
    <property type="entry name" value="ESTERASE, PUTATIVE (AFU_ORTHOLOGUE AFUA_1G05850)-RELATED"/>
    <property type="match status" value="1"/>
</dbReference>
<dbReference type="InterPro" id="IPR052036">
    <property type="entry name" value="Hydrolase/PRTase-associated"/>
</dbReference>
<dbReference type="Gene3D" id="3.40.1660.10">
    <property type="entry name" value="EreA-like (biosynthetic domain)"/>
    <property type="match status" value="1"/>
</dbReference>
<name>A0ABT0ACT6_9SPHN</name>
<feature type="chain" id="PRO_5046512196" evidence="1">
    <location>
        <begin position="28"/>
        <end position="436"/>
    </location>
</feature>
<evidence type="ECO:0000313" key="3">
    <source>
        <dbReference type="Proteomes" id="UP001162802"/>
    </source>
</evidence>
<sequence length="436" mass="47649">MRPGPRRLAALALTPVWGLAFCMAACATPASQSDDEAFRDYAQMHVRPLPATGDLLAGLQDENAPGAVTDRLCAAKIVALGEPEHGAPGPLRVRDRLFRSLIARCGTRVIVLETGFTEAAILNQWLQTGSGDIDDVLRRGLTWGFDRYPQNRALLLWMREYNEAHPHDPLHLYGMDIPGGDKEDGLGATRVVLDTIGAFIASQSPEGLEREVEVLEDLAPHFTLTAWRSVPAPRRAALKPALDKIAARLHGSDHLPVLTREWMLQNIEVARSSAAMFASWPQASSNHPGIPPEAWQSAQIRDATMAANVMWVQQHIHRRGPVFVTAHTAHTMAAKVQGSIWDSYATPPAAMGDNLRTRLGRQYVTITISRTAGDAGSLDRALSKARRGGFLLSLTAPNATDAARRWMESPQSIHVNAKDSLRISPAQAFDMLIHLP</sequence>
<evidence type="ECO:0000313" key="2">
    <source>
        <dbReference type="EMBL" id="MCJ1960986.1"/>
    </source>
</evidence>
<dbReference type="Proteomes" id="UP001162802">
    <property type="component" value="Unassembled WGS sequence"/>
</dbReference>
<comment type="caution">
    <text evidence="2">The sequence shown here is derived from an EMBL/GenBank/DDBJ whole genome shotgun (WGS) entry which is preliminary data.</text>
</comment>
<dbReference type="RefSeq" id="WP_243799638.1">
    <property type="nucleotide sequence ID" value="NZ_JALHAT010000014.1"/>
</dbReference>
<proteinExistence type="predicted"/>
<dbReference type="SUPFAM" id="SSF159501">
    <property type="entry name" value="EreA/ChaN-like"/>
    <property type="match status" value="1"/>
</dbReference>
<reference evidence="2" key="1">
    <citation type="submission" date="2022-03" db="EMBL/GenBank/DDBJ databases">
        <title>Identification of a novel bacterium isolated from mangrove sediments.</title>
        <authorList>
            <person name="Pan X."/>
        </authorList>
    </citation>
    <scope>NUCLEOTIDE SEQUENCE</scope>
    <source>
        <strain evidence="2">B2637</strain>
    </source>
</reference>
<accession>A0ABT0ACT6</accession>
<keyword evidence="3" id="KW-1185">Reference proteome</keyword>
<dbReference type="EMBL" id="JALHAT010000014">
    <property type="protein sequence ID" value="MCJ1960986.1"/>
    <property type="molecule type" value="Genomic_DNA"/>
</dbReference>
<dbReference type="Gene3D" id="1.20.1440.30">
    <property type="entry name" value="Biosynthetic Protein domain"/>
    <property type="match status" value="1"/>
</dbReference>
<dbReference type="PANTHER" id="PTHR31299">
    <property type="entry name" value="ESTERASE, PUTATIVE (AFU_ORTHOLOGUE AFUA_1G05850)-RELATED"/>
    <property type="match status" value="1"/>
</dbReference>
<protein>
    <submittedName>
        <fullName evidence="2">Erythromycin esterase family protein</fullName>
    </submittedName>
</protein>
<organism evidence="2 3">
    <name type="scientific">Novosphingobium mangrovi</name>
    <name type="common">ex Hu et al. 2023</name>
    <dbReference type="NCBI Taxonomy" id="2930094"/>
    <lineage>
        <taxon>Bacteria</taxon>
        <taxon>Pseudomonadati</taxon>
        <taxon>Pseudomonadota</taxon>
        <taxon>Alphaproteobacteria</taxon>
        <taxon>Sphingomonadales</taxon>
        <taxon>Sphingomonadaceae</taxon>
        <taxon>Novosphingobium</taxon>
    </lineage>
</organism>
<dbReference type="Gene3D" id="3.30.1870.10">
    <property type="entry name" value="EreA-like, domain 2"/>
    <property type="match status" value="1"/>
</dbReference>
<dbReference type="Pfam" id="PF05139">
    <property type="entry name" value="Erythro_esteras"/>
    <property type="match status" value="1"/>
</dbReference>
<dbReference type="CDD" id="cd14728">
    <property type="entry name" value="Ere-like"/>
    <property type="match status" value="1"/>
</dbReference>